<protein>
    <submittedName>
        <fullName evidence="2">Uncharacterized protein</fullName>
    </submittedName>
</protein>
<reference evidence="2 3" key="1">
    <citation type="submission" date="2011-02" db="EMBL/GenBank/DDBJ databases">
        <title>The Genome Sequence of Sphaeroforma arctica JP610.</title>
        <authorList>
            <consortium name="The Broad Institute Genome Sequencing Platform"/>
            <person name="Russ C."/>
            <person name="Cuomo C."/>
            <person name="Young S.K."/>
            <person name="Zeng Q."/>
            <person name="Gargeya S."/>
            <person name="Alvarado L."/>
            <person name="Berlin A."/>
            <person name="Chapman S.B."/>
            <person name="Chen Z."/>
            <person name="Freedman E."/>
            <person name="Gellesch M."/>
            <person name="Goldberg J."/>
            <person name="Griggs A."/>
            <person name="Gujja S."/>
            <person name="Heilman E."/>
            <person name="Heiman D."/>
            <person name="Howarth C."/>
            <person name="Mehta T."/>
            <person name="Neiman D."/>
            <person name="Pearson M."/>
            <person name="Roberts A."/>
            <person name="Saif S."/>
            <person name="Shea T."/>
            <person name="Shenoy N."/>
            <person name="Sisk P."/>
            <person name="Stolte C."/>
            <person name="Sykes S."/>
            <person name="White J."/>
            <person name="Yandava C."/>
            <person name="Burger G."/>
            <person name="Gray M.W."/>
            <person name="Holland P.W.H."/>
            <person name="King N."/>
            <person name="Lang F.B.F."/>
            <person name="Roger A.J."/>
            <person name="Ruiz-Trillo I."/>
            <person name="Haas B."/>
            <person name="Nusbaum C."/>
            <person name="Birren B."/>
        </authorList>
    </citation>
    <scope>NUCLEOTIDE SEQUENCE [LARGE SCALE GENOMIC DNA]</scope>
    <source>
        <strain evidence="2 3">JP610</strain>
    </source>
</reference>
<feature type="transmembrane region" description="Helical" evidence="1">
    <location>
        <begin position="21"/>
        <end position="40"/>
    </location>
</feature>
<sequence>MTMIKAFSSFFKHRPAETIPVIGVTLLGVAGCATSLAWTWGPRNAQWTVAGRFPELKITEGQQTKLMTVNQKYSQTA</sequence>
<dbReference type="EMBL" id="KQ241665">
    <property type="protein sequence ID" value="KNC86161.1"/>
    <property type="molecule type" value="Genomic_DNA"/>
</dbReference>
<gene>
    <name evidence="2" type="ORF">SARC_01687</name>
</gene>
<evidence type="ECO:0000313" key="3">
    <source>
        <dbReference type="Proteomes" id="UP000054560"/>
    </source>
</evidence>
<accession>A0A0L0GB96</accession>
<keyword evidence="1" id="KW-0812">Transmembrane</keyword>
<dbReference type="OrthoDB" id="5511684at2759"/>
<evidence type="ECO:0000256" key="1">
    <source>
        <dbReference type="SAM" id="Phobius"/>
    </source>
</evidence>
<organism evidence="2 3">
    <name type="scientific">Sphaeroforma arctica JP610</name>
    <dbReference type="NCBI Taxonomy" id="667725"/>
    <lineage>
        <taxon>Eukaryota</taxon>
        <taxon>Ichthyosporea</taxon>
        <taxon>Ichthyophonida</taxon>
        <taxon>Sphaeroforma</taxon>
    </lineage>
</organism>
<proteinExistence type="predicted"/>
<dbReference type="GeneID" id="25902191"/>
<evidence type="ECO:0000313" key="2">
    <source>
        <dbReference type="EMBL" id="KNC86161.1"/>
    </source>
</evidence>
<keyword evidence="1" id="KW-0472">Membrane</keyword>
<keyword evidence="1" id="KW-1133">Transmembrane helix</keyword>
<dbReference type="Proteomes" id="UP000054560">
    <property type="component" value="Unassembled WGS sequence"/>
</dbReference>
<name>A0A0L0GB96_9EUKA</name>
<keyword evidence="3" id="KW-1185">Reference proteome</keyword>
<dbReference type="RefSeq" id="XP_014160063.1">
    <property type="nucleotide sequence ID" value="XM_014304588.1"/>
</dbReference>
<dbReference type="AlphaFoldDB" id="A0A0L0GB96"/>
<dbReference type="PROSITE" id="PS51257">
    <property type="entry name" value="PROKAR_LIPOPROTEIN"/>
    <property type="match status" value="1"/>
</dbReference>